<gene>
    <name evidence="2" type="ORF">ONB1V03_LOCUS6319</name>
</gene>
<feature type="region of interest" description="Disordered" evidence="1">
    <location>
        <begin position="1"/>
        <end position="22"/>
    </location>
</feature>
<accession>A0A7R9QJZ2</accession>
<name>A0A7R9QJZ2_9ACAR</name>
<reference evidence="2" key="1">
    <citation type="submission" date="2020-11" db="EMBL/GenBank/DDBJ databases">
        <authorList>
            <person name="Tran Van P."/>
        </authorList>
    </citation>
    <scope>NUCLEOTIDE SEQUENCE</scope>
</reference>
<feature type="compositionally biased region" description="Polar residues" evidence="1">
    <location>
        <begin position="10"/>
        <end position="20"/>
    </location>
</feature>
<dbReference type="Proteomes" id="UP000728032">
    <property type="component" value="Unassembled WGS sequence"/>
</dbReference>
<organism evidence="2">
    <name type="scientific">Oppiella nova</name>
    <dbReference type="NCBI Taxonomy" id="334625"/>
    <lineage>
        <taxon>Eukaryota</taxon>
        <taxon>Metazoa</taxon>
        <taxon>Ecdysozoa</taxon>
        <taxon>Arthropoda</taxon>
        <taxon>Chelicerata</taxon>
        <taxon>Arachnida</taxon>
        <taxon>Acari</taxon>
        <taxon>Acariformes</taxon>
        <taxon>Sarcoptiformes</taxon>
        <taxon>Oribatida</taxon>
        <taxon>Brachypylina</taxon>
        <taxon>Oppioidea</taxon>
        <taxon>Oppiidae</taxon>
        <taxon>Oppiella</taxon>
    </lineage>
</organism>
<dbReference type="EMBL" id="OC917623">
    <property type="protein sequence ID" value="CAD7647576.1"/>
    <property type="molecule type" value="Genomic_DNA"/>
</dbReference>
<evidence type="ECO:0000313" key="3">
    <source>
        <dbReference type="Proteomes" id="UP000728032"/>
    </source>
</evidence>
<dbReference type="AlphaFoldDB" id="A0A7R9QJZ2"/>
<evidence type="ECO:0000313" key="2">
    <source>
        <dbReference type="EMBL" id="CAD7647576.1"/>
    </source>
</evidence>
<dbReference type="EMBL" id="CAJPVJ010002798">
    <property type="protein sequence ID" value="CAG2166804.1"/>
    <property type="molecule type" value="Genomic_DNA"/>
</dbReference>
<keyword evidence="3" id="KW-1185">Reference proteome</keyword>
<sequence length="66" mass="7077">MAKHDKSGDRTTPATTSASDANCPFGSILNHWCHSASLQDWEAVYGNVQLIRALPVLSSLCIGLYG</sequence>
<proteinExistence type="predicted"/>
<evidence type="ECO:0000256" key="1">
    <source>
        <dbReference type="SAM" id="MobiDB-lite"/>
    </source>
</evidence>
<protein>
    <submittedName>
        <fullName evidence="2">Uncharacterized protein</fullName>
    </submittedName>
</protein>